<dbReference type="InterPro" id="IPR011049">
    <property type="entry name" value="Serralysin-like_metalloprot_C"/>
</dbReference>
<dbReference type="Proteomes" id="UP000236248">
    <property type="component" value="Chromosome NCAV"/>
</dbReference>
<dbReference type="GeneID" id="77168407"/>
<dbReference type="SUPFAM" id="SSF51120">
    <property type="entry name" value="beta-Roll"/>
    <property type="match status" value="2"/>
</dbReference>
<accession>A0A2K5ARE6</accession>
<dbReference type="KEGG" id="ncv:NCAV_1046"/>
<dbReference type="PANTHER" id="PTHR38340:SF1">
    <property type="entry name" value="S-LAYER PROTEIN"/>
    <property type="match status" value="1"/>
</dbReference>
<organism evidence="4 5">
    <name type="scientific">Candidatus Nitrosocaldus cavascurensis</name>
    <dbReference type="NCBI Taxonomy" id="2058097"/>
    <lineage>
        <taxon>Archaea</taxon>
        <taxon>Nitrososphaerota</taxon>
        <taxon>Nitrososphaeria</taxon>
        <taxon>Candidatus Nitrosocaldales</taxon>
        <taxon>Candidatus Nitrosocaldaceae</taxon>
        <taxon>Candidatus Nitrosocaldus</taxon>
    </lineage>
</organism>
<name>A0A2K5ARE6_9ARCH</name>
<dbReference type="AlphaFoldDB" id="A0A2K5ARE6"/>
<dbReference type="PRINTS" id="PR00313">
    <property type="entry name" value="CABNDNGRPT"/>
</dbReference>
<evidence type="ECO:0000256" key="2">
    <source>
        <dbReference type="ARBA" id="ARBA00022525"/>
    </source>
</evidence>
<dbReference type="Gene3D" id="2.150.10.10">
    <property type="entry name" value="Serralysin-like metalloprotease, C-terminal"/>
    <property type="match status" value="1"/>
</dbReference>
<sequence>MAENVGIARAKKKIASVSSSTTSAILLLLVVVSMTITDGLRTVYAQAIISAECNGNTIERGNFDGDPEDEVKVDGTVYNNGEEITLDGKTYTVRIATPSTYYTPYNGTSGNDFIVGTSSNDYIYGKGGDDFIIGFGGNDWLYGDRIDGTSDNDTLKGGDDILCGNNGNDILYGDYIHGGSGNDTMTGGNDKLDGGDGGDFILGDFIVGGDGDNTLTGGNDTLYGGEGNDSTYGDFIVGGDGDNITGGNDTLDGGSGNDILSGDFIVGGDGDNTMTGGNDTLYGGEGYDGLYGDWIDGHYGNDTAYGGNDVIDVRDDVVNNDSIDGDLISAESTTLGDQDICASDPGDLEDNCEYDDISTLATLEVSSSTIQVGQPVDITFNSSVDNPVKITSLTVTTPNGSICTYNALPIIVSENGTFTATYPDDFSGTDCDTSAIGEYTVVAKTEVGDPIITNFTVPFQVVPEAIAGIASIVGAGFLSMLLYRRLRVSKKSDRVTDSSSE</sequence>
<evidence type="ECO:0000313" key="4">
    <source>
        <dbReference type="EMBL" id="SPC34223.1"/>
    </source>
</evidence>
<reference evidence="5" key="1">
    <citation type="submission" date="2018-01" db="EMBL/GenBank/DDBJ databases">
        <authorList>
            <person name="Kerou L M."/>
        </authorList>
    </citation>
    <scope>NUCLEOTIDE SEQUENCE [LARGE SCALE GENOMIC DNA]</scope>
    <source>
        <strain evidence="5">SCU2</strain>
    </source>
</reference>
<dbReference type="RefSeq" id="WP_148695200.1">
    <property type="nucleotide sequence ID" value="NZ_LT981265.1"/>
</dbReference>
<evidence type="ECO:0000256" key="3">
    <source>
        <dbReference type="SAM" id="Phobius"/>
    </source>
</evidence>
<dbReference type="GO" id="GO:0005509">
    <property type="term" value="F:calcium ion binding"/>
    <property type="evidence" value="ECO:0007669"/>
    <property type="project" value="InterPro"/>
</dbReference>
<dbReference type="Pfam" id="PF00353">
    <property type="entry name" value="HemolysinCabind"/>
    <property type="match status" value="5"/>
</dbReference>
<keyword evidence="2" id="KW-0964">Secreted</keyword>
<protein>
    <submittedName>
        <fullName evidence="4">Uncharacterized protein</fullName>
    </submittedName>
</protein>
<keyword evidence="3" id="KW-0812">Transmembrane</keyword>
<comment type="subcellular location">
    <subcellularLocation>
        <location evidence="1">Secreted</location>
    </subcellularLocation>
</comment>
<keyword evidence="5" id="KW-1185">Reference proteome</keyword>
<keyword evidence="3" id="KW-0472">Membrane</keyword>
<keyword evidence="3" id="KW-1133">Transmembrane helix</keyword>
<evidence type="ECO:0000256" key="1">
    <source>
        <dbReference type="ARBA" id="ARBA00004613"/>
    </source>
</evidence>
<feature type="transmembrane region" description="Helical" evidence="3">
    <location>
        <begin position="465"/>
        <end position="483"/>
    </location>
</feature>
<gene>
    <name evidence="4" type="ORF">NCAV_1046</name>
</gene>
<proteinExistence type="predicted"/>
<dbReference type="PANTHER" id="PTHR38340">
    <property type="entry name" value="S-LAYER PROTEIN"/>
    <property type="match status" value="1"/>
</dbReference>
<dbReference type="EMBL" id="LT981265">
    <property type="protein sequence ID" value="SPC34223.1"/>
    <property type="molecule type" value="Genomic_DNA"/>
</dbReference>
<dbReference type="InterPro" id="IPR050557">
    <property type="entry name" value="RTX_toxin/Mannuronan_C5-epim"/>
</dbReference>
<dbReference type="InterPro" id="IPR001343">
    <property type="entry name" value="Hemolysn_Ca-bd"/>
</dbReference>
<dbReference type="GO" id="GO:0005576">
    <property type="term" value="C:extracellular region"/>
    <property type="evidence" value="ECO:0007669"/>
    <property type="project" value="UniProtKB-SubCell"/>
</dbReference>
<evidence type="ECO:0000313" key="5">
    <source>
        <dbReference type="Proteomes" id="UP000236248"/>
    </source>
</evidence>